<dbReference type="GeneID" id="30145301"/>
<proteinExistence type="predicted"/>
<feature type="region of interest" description="Disordered" evidence="2">
    <location>
        <begin position="320"/>
        <end position="438"/>
    </location>
</feature>
<gene>
    <name evidence="3" type="ORF">BABINDRAFT_159075</name>
</gene>
<sequence length="597" mass="65187">MNFQGQNNYMGNAQLGQYVQHPMVQAPGPQIQMLDRNKPNYQYMMVKNMSHPQFIPPNGVVMLPNQQVQMQQHIQWQNQKTAALQQQMLQTQIQQQMLGLQQQQIQQQMQMQQQMQTQQQTQQQMQQMQHQMQLQQQLQHQKGRVLVPFAPPIIPQFLNVPLNSQTSGSLFSLPTMGSTSSFSSPMSSLNPPVPADPSPVRAQNFGGPITPIETNYAFTSDNPYLLAQRTPDVTLDDLFEDDHLSYATSIAGFFDDSSLLEPTMVEGLGITLPPDFQFSGNDSELGNPGHCSDSIVLNFLDGDGFSAMLEDSLEKSPLAPSNSVAQAASPAESVSDLSPLAQLPKQPVKNRPVGKRNKPLPKLPRRDSATADHIRGLPAPMNVVPYSFSSSSPSQTSPTGMLKTSGASPKETWKLKSGTSASGLGGATKKRGSVAGVRKVKSANGWVKPAASTIVASSASDSALSFQEHFSSLEWTAEFSPLAFLIENNLTLDPSRRGSTTPKKKNEVEEKPKLKPSRKSTQKNSPEELQGSVSEYSLDPELGCVTGEFHVRGGGYGEFVEGLGGAGKTPSSKRLRPPNILKSMKAGLVEFQLKLTK</sequence>
<organism evidence="3 4">
    <name type="scientific">Babjeviella inositovora NRRL Y-12698</name>
    <dbReference type="NCBI Taxonomy" id="984486"/>
    <lineage>
        <taxon>Eukaryota</taxon>
        <taxon>Fungi</taxon>
        <taxon>Dikarya</taxon>
        <taxon>Ascomycota</taxon>
        <taxon>Saccharomycotina</taxon>
        <taxon>Pichiomycetes</taxon>
        <taxon>Serinales incertae sedis</taxon>
        <taxon>Babjeviella</taxon>
    </lineage>
</organism>
<reference evidence="4" key="1">
    <citation type="submission" date="2016-05" db="EMBL/GenBank/DDBJ databases">
        <title>Comparative genomics of biotechnologically important yeasts.</title>
        <authorList>
            <consortium name="DOE Joint Genome Institute"/>
            <person name="Riley R."/>
            <person name="Haridas S."/>
            <person name="Wolfe K.H."/>
            <person name="Lopes M.R."/>
            <person name="Hittinger C.T."/>
            <person name="Goker M."/>
            <person name="Salamov A."/>
            <person name="Wisecaver J."/>
            <person name="Long T.M."/>
            <person name="Aerts A.L."/>
            <person name="Barry K."/>
            <person name="Choi C."/>
            <person name="Clum A."/>
            <person name="Coughlan A.Y."/>
            <person name="Deshpande S."/>
            <person name="Douglass A.P."/>
            <person name="Hanson S.J."/>
            <person name="Klenk H.-P."/>
            <person name="Labutti K."/>
            <person name="Lapidus A."/>
            <person name="Lindquist E."/>
            <person name="Lipzen A."/>
            <person name="Meier-Kolthoff J.P."/>
            <person name="Ohm R.A."/>
            <person name="Otillar R.P."/>
            <person name="Pangilinan J."/>
            <person name="Peng Y."/>
            <person name="Rokas A."/>
            <person name="Rosa C.A."/>
            <person name="Scheuner C."/>
            <person name="Sibirny A.A."/>
            <person name="Slot J.C."/>
            <person name="Stielow J.B."/>
            <person name="Sun H."/>
            <person name="Kurtzman C.P."/>
            <person name="Blackwell M."/>
            <person name="Grigoriev I.V."/>
            <person name="Jeffries T.W."/>
        </authorList>
    </citation>
    <scope>NUCLEOTIDE SEQUENCE [LARGE SCALE GENOMIC DNA]</scope>
    <source>
        <strain evidence="4">NRRL Y-12698</strain>
    </source>
</reference>
<evidence type="ECO:0000256" key="1">
    <source>
        <dbReference type="SAM" id="Coils"/>
    </source>
</evidence>
<keyword evidence="1" id="KW-0175">Coiled coil</keyword>
<dbReference type="PANTHER" id="PTHR24330:SF19">
    <property type="entry name" value="MEDIATOR OF RNA POLYMERASE II TRANSCRIPTION SUBUNIT 29"/>
    <property type="match status" value="1"/>
</dbReference>
<evidence type="ECO:0000313" key="4">
    <source>
        <dbReference type="Proteomes" id="UP000094336"/>
    </source>
</evidence>
<feature type="compositionally biased region" description="Basic and acidic residues" evidence="2">
    <location>
        <begin position="364"/>
        <end position="375"/>
    </location>
</feature>
<evidence type="ECO:0000256" key="2">
    <source>
        <dbReference type="SAM" id="MobiDB-lite"/>
    </source>
</evidence>
<name>A0A1E3QXX1_9ASCO</name>
<dbReference type="PANTHER" id="PTHR24330">
    <property type="entry name" value="HOMEOBOX PROTEIN BARH-LIKE"/>
    <property type="match status" value="1"/>
</dbReference>
<protein>
    <submittedName>
        <fullName evidence="3">Uncharacterized protein</fullName>
    </submittedName>
</protein>
<feature type="compositionally biased region" description="Polar residues" evidence="2">
    <location>
        <begin position="492"/>
        <end position="501"/>
    </location>
</feature>
<feature type="compositionally biased region" description="Basic and acidic residues" evidence="2">
    <location>
        <begin position="504"/>
        <end position="513"/>
    </location>
</feature>
<feature type="region of interest" description="Disordered" evidence="2">
    <location>
        <begin position="492"/>
        <end position="533"/>
    </location>
</feature>
<accession>A0A1E3QXX1</accession>
<dbReference type="Proteomes" id="UP000094336">
    <property type="component" value="Unassembled WGS sequence"/>
</dbReference>
<evidence type="ECO:0000313" key="3">
    <source>
        <dbReference type="EMBL" id="ODQ82499.1"/>
    </source>
</evidence>
<dbReference type="RefSeq" id="XP_018987827.1">
    <property type="nucleotide sequence ID" value="XM_019127448.1"/>
</dbReference>
<feature type="coiled-coil region" evidence="1">
    <location>
        <begin position="111"/>
        <end position="138"/>
    </location>
</feature>
<keyword evidence="4" id="KW-1185">Reference proteome</keyword>
<dbReference type="AlphaFoldDB" id="A0A1E3QXX1"/>
<dbReference type="EMBL" id="KV454426">
    <property type="protein sequence ID" value="ODQ82499.1"/>
    <property type="molecule type" value="Genomic_DNA"/>
</dbReference>
<dbReference type="InterPro" id="IPR052145">
    <property type="entry name" value="Mediator/Homeobox_domain"/>
</dbReference>
<feature type="compositionally biased region" description="Low complexity" evidence="2">
    <location>
        <begin position="387"/>
        <end position="399"/>
    </location>
</feature>